<dbReference type="Gene3D" id="4.10.60.10">
    <property type="entry name" value="Zinc finger, CCHC-type"/>
    <property type="match status" value="1"/>
</dbReference>
<protein>
    <submittedName>
        <fullName evidence="2">Superfamily protein with Retrovirus zinc finger-like domain</fullName>
    </submittedName>
</protein>
<accession>A0A1Y1IPA8</accession>
<feature type="region of interest" description="Disordered" evidence="1">
    <location>
        <begin position="320"/>
        <end position="507"/>
    </location>
</feature>
<keyword evidence="3" id="KW-1185">Reference proteome</keyword>
<dbReference type="OrthoDB" id="1936950at2759"/>
<dbReference type="AlphaFoldDB" id="A0A1Y1IPA8"/>
<evidence type="ECO:0000313" key="3">
    <source>
        <dbReference type="Proteomes" id="UP000054558"/>
    </source>
</evidence>
<evidence type="ECO:0000313" key="2">
    <source>
        <dbReference type="EMBL" id="GAQ92483.1"/>
    </source>
</evidence>
<sequence length="507" mass="55671">MMPKLKLRPNTENLNENDYFYFLVELTSGQARDCAGELESRMADDLDKWNEARLRAFERELVEYERDKERHDALGATERAAATAPVKAQKPAVLEVYDDPVGHFWAMIKDLFPEKSTAQINEFNNFRMQTNESMSSLTQRMKTLMTVLQGPEGMAAQKLLDAIEPKQFRGEIRRIVWAEDTGDDDLTVDQISKANAAAESQRGGSAKAKSKFYKCGEFGHWASHCAIKRAKRQVPGALKKWCKHHNSSTHDTAECKALQHGAPSAPPLANARAAQAPAAQKNEPRDPAEPTLEELQELWDAHYGRVTGYGACVMSARAATRTGKQQPVSRPTASRQAAPKLHSGPTRHWAPKNERRRGRLADMPLGFLPKDFIRTSSPTRPEPAEPAEAEQRAEPDSAQTAAPEVAALAKQKQKETAPEDAAKSAAQGTTRTRILPQGLQELPSDDPRRQGVIYGPTAPVDTAPALQEADQAPAALGSPPEPAADNIDDPENPRIGAPREAARGVPQ</sequence>
<feature type="compositionally biased region" description="Polar residues" evidence="1">
    <location>
        <begin position="322"/>
        <end position="335"/>
    </location>
</feature>
<organism evidence="2 3">
    <name type="scientific">Klebsormidium nitens</name>
    <name type="common">Green alga</name>
    <name type="synonym">Ulothrix nitens</name>
    <dbReference type="NCBI Taxonomy" id="105231"/>
    <lineage>
        <taxon>Eukaryota</taxon>
        <taxon>Viridiplantae</taxon>
        <taxon>Streptophyta</taxon>
        <taxon>Klebsormidiophyceae</taxon>
        <taxon>Klebsormidiales</taxon>
        <taxon>Klebsormidiaceae</taxon>
        <taxon>Klebsormidium</taxon>
    </lineage>
</organism>
<feature type="compositionally biased region" description="Low complexity" evidence="1">
    <location>
        <begin position="267"/>
        <end position="279"/>
    </location>
</feature>
<name>A0A1Y1IPA8_KLENI</name>
<dbReference type="EMBL" id="DF237974">
    <property type="protein sequence ID" value="GAQ92483.1"/>
    <property type="molecule type" value="Genomic_DNA"/>
</dbReference>
<evidence type="ECO:0000256" key="1">
    <source>
        <dbReference type="SAM" id="MobiDB-lite"/>
    </source>
</evidence>
<reference evidence="2 3" key="1">
    <citation type="journal article" date="2014" name="Nat. Commun.">
        <title>Klebsormidium flaccidum genome reveals primary factors for plant terrestrial adaptation.</title>
        <authorList>
            <person name="Hori K."/>
            <person name="Maruyama F."/>
            <person name="Fujisawa T."/>
            <person name="Togashi T."/>
            <person name="Yamamoto N."/>
            <person name="Seo M."/>
            <person name="Sato S."/>
            <person name="Yamada T."/>
            <person name="Mori H."/>
            <person name="Tajima N."/>
            <person name="Moriyama T."/>
            <person name="Ikeuchi M."/>
            <person name="Watanabe M."/>
            <person name="Wada H."/>
            <person name="Kobayashi K."/>
            <person name="Saito M."/>
            <person name="Masuda T."/>
            <person name="Sasaki-Sekimoto Y."/>
            <person name="Mashiguchi K."/>
            <person name="Awai K."/>
            <person name="Shimojima M."/>
            <person name="Masuda S."/>
            <person name="Iwai M."/>
            <person name="Nobusawa T."/>
            <person name="Narise T."/>
            <person name="Kondo S."/>
            <person name="Saito H."/>
            <person name="Sato R."/>
            <person name="Murakawa M."/>
            <person name="Ihara Y."/>
            <person name="Oshima-Yamada Y."/>
            <person name="Ohtaka K."/>
            <person name="Satoh M."/>
            <person name="Sonobe K."/>
            <person name="Ishii M."/>
            <person name="Ohtani R."/>
            <person name="Kanamori-Sato M."/>
            <person name="Honoki R."/>
            <person name="Miyazaki D."/>
            <person name="Mochizuki H."/>
            <person name="Umetsu J."/>
            <person name="Higashi K."/>
            <person name="Shibata D."/>
            <person name="Kamiya Y."/>
            <person name="Sato N."/>
            <person name="Nakamura Y."/>
            <person name="Tabata S."/>
            <person name="Ida S."/>
            <person name="Kurokawa K."/>
            <person name="Ohta H."/>
        </authorList>
    </citation>
    <scope>NUCLEOTIDE SEQUENCE [LARGE SCALE GENOMIC DNA]</scope>
    <source>
        <strain evidence="2 3">NIES-2285</strain>
    </source>
</reference>
<dbReference type="Proteomes" id="UP000054558">
    <property type="component" value="Unassembled WGS sequence"/>
</dbReference>
<gene>
    <name evidence="2" type="ORF">KFL_010250030</name>
</gene>
<proteinExistence type="predicted"/>
<feature type="region of interest" description="Disordered" evidence="1">
    <location>
        <begin position="259"/>
        <end position="289"/>
    </location>
</feature>
<feature type="compositionally biased region" description="Basic and acidic residues" evidence="1">
    <location>
        <begin position="412"/>
        <end position="422"/>
    </location>
</feature>